<evidence type="ECO:0000256" key="1">
    <source>
        <dbReference type="SAM" id="Phobius"/>
    </source>
</evidence>
<dbReference type="EMBL" id="QBKR01000021">
    <property type="protein sequence ID" value="PTX55164.1"/>
    <property type="molecule type" value="Genomic_DNA"/>
</dbReference>
<accession>A0A2T6BGI0</accession>
<feature type="transmembrane region" description="Helical" evidence="1">
    <location>
        <begin position="73"/>
        <end position="92"/>
    </location>
</feature>
<name>A0A2T6BGI0_9BACL</name>
<dbReference type="InterPro" id="IPR036259">
    <property type="entry name" value="MFS_trans_sf"/>
</dbReference>
<evidence type="ECO:0000313" key="3">
    <source>
        <dbReference type="Proteomes" id="UP000244240"/>
    </source>
</evidence>
<comment type="caution">
    <text evidence="2">The sequence shown here is derived from an EMBL/GenBank/DDBJ whole genome shotgun (WGS) entry which is preliminary data.</text>
</comment>
<sequence length="135" mass="14510">MDHLVHPDRNTFGIFLCTWGYAGLTLGLTPWVLVFTMGVLTVGEATFIPVNKAMLGELAPDHARSTYMAVDQIMAFVTMILGGAFITLGGFLPARGMALLFSGLGGSGLLFFRRVASGMEIREKAGLERTDTVPV</sequence>
<keyword evidence="3" id="KW-1185">Reference proteome</keyword>
<reference evidence="2 3" key="1">
    <citation type="submission" date="2018-04" db="EMBL/GenBank/DDBJ databases">
        <title>Genomic Encyclopedia of Archaeal and Bacterial Type Strains, Phase II (KMG-II): from individual species to whole genera.</title>
        <authorList>
            <person name="Goeker M."/>
        </authorList>
    </citation>
    <scope>NUCLEOTIDE SEQUENCE [LARGE SCALE GENOMIC DNA]</scope>
    <source>
        <strain evidence="2 3">DSM 45787</strain>
    </source>
</reference>
<dbReference type="OrthoDB" id="9793283at2"/>
<dbReference type="Gene3D" id="1.20.1250.20">
    <property type="entry name" value="MFS general substrate transporter like domains"/>
    <property type="match status" value="1"/>
</dbReference>
<keyword evidence="1" id="KW-0812">Transmembrane</keyword>
<protein>
    <recommendedName>
        <fullName evidence="4">MFS transporter</fullName>
    </recommendedName>
</protein>
<dbReference type="RefSeq" id="WP_108025275.1">
    <property type="nucleotide sequence ID" value="NZ_QBKR01000021.1"/>
</dbReference>
<evidence type="ECO:0008006" key="4">
    <source>
        <dbReference type="Google" id="ProtNLM"/>
    </source>
</evidence>
<keyword evidence="1" id="KW-0472">Membrane</keyword>
<evidence type="ECO:0000313" key="2">
    <source>
        <dbReference type="EMBL" id="PTX55164.1"/>
    </source>
</evidence>
<organism evidence="2 3">
    <name type="scientific">Melghirimyces profundicolus</name>
    <dbReference type="NCBI Taxonomy" id="1242148"/>
    <lineage>
        <taxon>Bacteria</taxon>
        <taxon>Bacillati</taxon>
        <taxon>Bacillota</taxon>
        <taxon>Bacilli</taxon>
        <taxon>Bacillales</taxon>
        <taxon>Thermoactinomycetaceae</taxon>
        <taxon>Melghirimyces</taxon>
    </lineage>
</organism>
<feature type="transmembrane region" description="Helical" evidence="1">
    <location>
        <begin position="12"/>
        <end position="34"/>
    </location>
</feature>
<dbReference type="Proteomes" id="UP000244240">
    <property type="component" value="Unassembled WGS sequence"/>
</dbReference>
<gene>
    <name evidence="2" type="ORF">C8P63_12144</name>
</gene>
<proteinExistence type="predicted"/>
<dbReference type="SUPFAM" id="SSF103473">
    <property type="entry name" value="MFS general substrate transporter"/>
    <property type="match status" value="1"/>
</dbReference>
<keyword evidence="1" id="KW-1133">Transmembrane helix</keyword>
<dbReference type="AlphaFoldDB" id="A0A2T6BGI0"/>